<dbReference type="InterPro" id="IPR006036">
    <property type="entry name" value="K_uptake_TrkA"/>
</dbReference>
<feature type="domain" description="RCK C-terminal" evidence="8">
    <location>
        <begin position="144"/>
        <end position="229"/>
    </location>
</feature>
<protein>
    <recommendedName>
        <fullName evidence="1">Trk system potassium uptake protein TrkA</fullName>
    </recommendedName>
</protein>
<evidence type="ECO:0000259" key="7">
    <source>
        <dbReference type="PROSITE" id="PS51201"/>
    </source>
</evidence>
<feature type="domain" description="RCK N-terminal" evidence="7">
    <location>
        <begin position="1"/>
        <end position="119"/>
    </location>
</feature>
<dbReference type="EMBL" id="LJSX01000006">
    <property type="protein sequence ID" value="KPQ11639.1"/>
    <property type="molecule type" value="Genomic_DNA"/>
</dbReference>
<evidence type="ECO:0000313" key="12">
    <source>
        <dbReference type="Proteomes" id="UP000182800"/>
    </source>
</evidence>
<evidence type="ECO:0000256" key="6">
    <source>
        <dbReference type="ARBA" id="ARBA00023065"/>
    </source>
</evidence>
<dbReference type="NCBIfam" id="NF007031">
    <property type="entry name" value="PRK09496.1-2"/>
    <property type="match status" value="1"/>
</dbReference>
<dbReference type="AlphaFoldDB" id="A0A0P8A949"/>
<dbReference type="InterPro" id="IPR036291">
    <property type="entry name" value="NAD(P)-bd_dom_sf"/>
</dbReference>
<dbReference type="SUPFAM" id="SSF116726">
    <property type="entry name" value="TrkA C-terminal domain-like"/>
    <property type="match status" value="2"/>
</dbReference>
<feature type="domain" description="RCK N-terminal" evidence="7">
    <location>
        <begin position="234"/>
        <end position="354"/>
    </location>
</feature>
<keyword evidence="6" id="KW-0406">Ion transport</keyword>
<dbReference type="EMBL" id="FMBM01000002">
    <property type="protein sequence ID" value="SCC80319.1"/>
    <property type="molecule type" value="Genomic_DNA"/>
</dbReference>
<dbReference type="Pfam" id="PF02080">
    <property type="entry name" value="TrkA_C"/>
    <property type="match status" value="2"/>
</dbReference>
<dbReference type="RefSeq" id="WP_074444382.1">
    <property type="nucleotide sequence ID" value="NZ_FMBM01000002.1"/>
</dbReference>
<keyword evidence="4" id="KW-0630">Potassium</keyword>
<keyword evidence="12" id="KW-1185">Reference proteome</keyword>
<dbReference type="NCBIfam" id="NF007032">
    <property type="entry name" value="PRK09496.1-4"/>
    <property type="match status" value="1"/>
</dbReference>
<evidence type="ECO:0000256" key="5">
    <source>
        <dbReference type="ARBA" id="ARBA00023027"/>
    </source>
</evidence>
<dbReference type="PROSITE" id="PS51201">
    <property type="entry name" value="RCK_N"/>
    <property type="match status" value="2"/>
</dbReference>
<dbReference type="PRINTS" id="PR00335">
    <property type="entry name" value="KUPTAKETRKA"/>
</dbReference>
<dbReference type="OrthoDB" id="9775180at2"/>
<gene>
    <name evidence="9" type="primary">trkA</name>
    <name evidence="10" type="ORF">GA0071312_1423</name>
    <name evidence="9" type="ORF">HLUCCO17_05490</name>
</gene>
<accession>A0A0P8A949</accession>
<sequence>MRIIVCGAGQVGSTIARHLAVEGMDVTVVDLDAAQARRVDESYDVRGMVGHASHPEVLEKAGARDADMLIAVTRSDEVNMVASQVAYTLFRVPRRIARVRHHGYLDPLSRALYAADQLPIDVVISPEVEVANGIARRLRTPGAFDTMPLADGKVQLIGIHADTHDCAFIGKAIRDVPTIMPDPHMIIVAVIRNGEAFVPNGDDVIELGDDVYVVTEPSRVDRVMSVFGHQERVARRVVIVGGGNVGLNLANMLARDAPYVRLKLIEHSRERAEYISRELGEKAVVLLGDALDTEVLDEANIGSAETVVAVTNDDETNIFSSVLAKRMGCKRAITLVNKSSYEPIMPSLGIDAVVSPNAITISTILRHVRHRSVTALYTLREEFGEVIEARAQEGSKLTSGPLKDIGLPEGFLIGAVVHDSGVLIPTAETHIKPGDSVIAMVTYKALRKAEAFLAGDRRDRS</sequence>
<dbReference type="NCBIfam" id="NF007039">
    <property type="entry name" value="PRK09496.3-2"/>
    <property type="match status" value="1"/>
</dbReference>
<keyword evidence="3" id="KW-0633">Potassium transport</keyword>
<dbReference type="GO" id="GO:0005886">
    <property type="term" value="C:plasma membrane"/>
    <property type="evidence" value="ECO:0007669"/>
    <property type="project" value="InterPro"/>
</dbReference>
<organism evidence="9 11">
    <name type="scientific">Saliniramus fredricksonii</name>
    <dbReference type="NCBI Taxonomy" id="1653334"/>
    <lineage>
        <taxon>Bacteria</taxon>
        <taxon>Pseudomonadati</taxon>
        <taxon>Pseudomonadota</taxon>
        <taxon>Alphaproteobacteria</taxon>
        <taxon>Hyphomicrobiales</taxon>
        <taxon>Salinarimonadaceae</taxon>
        <taxon>Saliniramus</taxon>
    </lineage>
</organism>
<dbReference type="Proteomes" id="UP000182800">
    <property type="component" value="Unassembled WGS sequence"/>
</dbReference>
<evidence type="ECO:0000256" key="2">
    <source>
        <dbReference type="ARBA" id="ARBA00022448"/>
    </source>
</evidence>
<dbReference type="SUPFAM" id="SSF51735">
    <property type="entry name" value="NAD(P)-binding Rossmann-fold domains"/>
    <property type="match status" value="2"/>
</dbReference>
<dbReference type="Gene3D" id="3.40.50.720">
    <property type="entry name" value="NAD(P)-binding Rossmann-like Domain"/>
    <property type="match status" value="2"/>
</dbReference>
<keyword evidence="5" id="KW-0520">NAD</keyword>
<dbReference type="PANTHER" id="PTHR43833:SF5">
    <property type="entry name" value="TRK SYSTEM POTASSIUM UPTAKE PROTEIN TRKA"/>
    <property type="match status" value="1"/>
</dbReference>
<feature type="domain" description="RCK C-terminal" evidence="8">
    <location>
        <begin position="374"/>
        <end position="455"/>
    </location>
</feature>
<dbReference type="InterPro" id="IPR050721">
    <property type="entry name" value="Trk_Ktr_HKT_K-transport"/>
</dbReference>
<reference evidence="9 11" key="1">
    <citation type="submission" date="2015-09" db="EMBL/GenBank/DDBJ databases">
        <title>Identification and resolution of microdiversity through metagenomic sequencing of parallel consortia.</title>
        <authorList>
            <person name="Nelson W.C."/>
            <person name="Romine M.F."/>
            <person name="Lindemann S.R."/>
        </authorList>
    </citation>
    <scope>NUCLEOTIDE SEQUENCE [LARGE SCALE GENOMIC DNA]</scope>
    <source>
        <strain evidence="9">HL-109</strain>
    </source>
</reference>
<comment type="caution">
    <text evidence="9">The sequence shown here is derived from an EMBL/GenBank/DDBJ whole genome shotgun (WGS) entry which is preliminary data.</text>
</comment>
<dbReference type="PANTHER" id="PTHR43833">
    <property type="entry name" value="POTASSIUM CHANNEL PROTEIN 2-RELATED-RELATED"/>
    <property type="match status" value="1"/>
</dbReference>
<evidence type="ECO:0000256" key="1">
    <source>
        <dbReference type="ARBA" id="ARBA00017378"/>
    </source>
</evidence>
<evidence type="ECO:0000313" key="9">
    <source>
        <dbReference type="EMBL" id="KPQ11639.1"/>
    </source>
</evidence>
<dbReference type="InterPro" id="IPR003148">
    <property type="entry name" value="RCK_N"/>
</dbReference>
<evidence type="ECO:0000256" key="4">
    <source>
        <dbReference type="ARBA" id="ARBA00022958"/>
    </source>
</evidence>
<dbReference type="GO" id="GO:0015079">
    <property type="term" value="F:potassium ion transmembrane transporter activity"/>
    <property type="evidence" value="ECO:0007669"/>
    <property type="project" value="InterPro"/>
</dbReference>
<dbReference type="InterPro" id="IPR006037">
    <property type="entry name" value="RCK_C"/>
</dbReference>
<dbReference type="Proteomes" id="UP000050497">
    <property type="component" value="Unassembled WGS sequence"/>
</dbReference>
<evidence type="ECO:0000313" key="10">
    <source>
        <dbReference type="EMBL" id="SCC80319.1"/>
    </source>
</evidence>
<reference evidence="10 12" key="2">
    <citation type="submission" date="2016-08" db="EMBL/GenBank/DDBJ databases">
        <authorList>
            <person name="Varghese N."/>
            <person name="Submissions Spin"/>
        </authorList>
    </citation>
    <scope>NUCLEOTIDE SEQUENCE [LARGE SCALE GENOMIC DNA]</scope>
    <source>
        <strain evidence="10 12">HL-109</strain>
    </source>
</reference>
<dbReference type="PATRIC" id="fig|1653334.4.peg.2165"/>
<dbReference type="Pfam" id="PF02254">
    <property type="entry name" value="TrkA_N"/>
    <property type="match status" value="2"/>
</dbReference>
<dbReference type="STRING" id="1653334.GA0071312_1423"/>
<name>A0A0P8A949_9HYPH</name>
<dbReference type="Gene3D" id="3.30.70.1450">
    <property type="entry name" value="Regulator of K+ conductance, C-terminal domain"/>
    <property type="match status" value="2"/>
</dbReference>
<dbReference type="InterPro" id="IPR036721">
    <property type="entry name" value="RCK_C_sf"/>
</dbReference>
<proteinExistence type="predicted"/>
<dbReference type="NCBIfam" id="NF007030">
    <property type="entry name" value="PRK09496.1-1"/>
    <property type="match status" value="1"/>
</dbReference>
<keyword evidence="2" id="KW-0813">Transport</keyword>
<evidence type="ECO:0000259" key="8">
    <source>
        <dbReference type="PROSITE" id="PS51202"/>
    </source>
</evidence>
<evidence type="ECO:0000256" key="3">
    <source>
        <dbReference type="ARBA" id="ARBA00022538"/>
    </source>
</evidence>
<evidence type="ECO:0000313" key="11">
    <source>
        <dbReference type="Proteomes" id="UP000050497"/>
    </source>
</evidence>
<dbReference type="PROSITE" id="PS51202">
    <property type="entry name" value="RCK_C"/>
    <property type="match status" value="2"/>
</dbReference>